<dbReference type="FunFam" id="3.40.50.300:FF:000826">
    <property type="entry name" value="Replicative DNA helicase Mcm"/>
    <property type="match status" value="1"/>
</dbReference>
<evidence type="ECO:0000313" key="14">
    <source>
        <dbReference type="Proteomes" id="UP000580250"/>
    </source>
</evidence>
<dbReference type="InterPro" id="IPR041562">
    <property type="entry name" value="MCM_lid"/>
</dbReference>
<evidence type="ECO:0000256" key="2">
    <source>
        <dbReference type="ARBA" id="ARBA00022705"/>
    </source>
</evidence>
<dbReference type="SUPFAM" id="SSF50249">
    <property type="entry name" value="Nucleic acid-binding proteins"/>
    <property type="match status" value="1"/>
</dbReference>
<dbReference type="Gene3D" id="3.30.1640.10">
    <property type="entry name" value="mini-chromosome maintenance (MCM) complex, chain A, domain 1"/>
    <property type="match status" value="1"/>
</dbReference>
<evidence type="ECO:0000256" key="5">
    <source>
        <dbReference type="ARBA" id="ARBA00022806"/>
    </source>
</evidence>
<dbReference type="InterPro" id="IPR027925">
    <property type="entry name" value="MCM_N"/>
</dbReference>
<proteinExistence type="inferred from homology"/>
<evidence type="ECO:0000256" key="7">
    <source>
        <dbReference type="ARBA" id="ARBA00023125"/>
    </source>
</evidence>
<comment type="similarity">
    <text evidence="10">Belongs to the MCM family.</text>
</comment>
<dbReference type="PRINTS" id="PR01657">
    <property type="entry name" value="MCMFAMILY"/>
</dbReference>
<evidence type="ECO:0000256" key="4">
    <source>
        <dbReference type="ARBA" id="ARBA00022801"/>
    </source>
</evidence>
<dbReference type="GO" id="GO:0005634">
    <property type="term" value="C:nucleus"/>
    <property type="evidence" value="ECO:0007669"/>
    <property type="project" value="UniProtKB-SubCell"/>
</dbReference>
<dbReference type="PANTHER" id="PTHR11630">
    <property type="entry name" value="DNA REPLICATION LICENSING FACTOR MCM FAMILY MEMBER"/>
    <property type="match status" value="1"/>
</dbReference>
<keyword evidence="9 11" id="KW-0131">Cell cycle</keyword>
<dbReference type="Pfam" id="PF17207">
    <property type="entry name" value="MCM_OB"/>
    <property type="match status" value="1"/>
</dbReference>
<comment type="subcellular location">
    <subcellularLocation>
        <location evidence="1 11">Nucleus</location>
    </subcellularLocation>
</comment>
<dbReference type="GO" id="GO:0000727">
    <property type="term" value="P:double-strand break repair via break-induced replication"/>
    <property type="evidence" value="ECO:0007669"/>
    <property type="project" value="TreeGrafter"/>
</dbReference>
<evidence type="ECO:0000256" key="10">
    <source>
        <dbReference type="RuleBase" id="RU004070"/>
    </source>
</evidence>
<gene>
    <name evidence="11" type="primary">MCM7</name>
    <name evidence="13" type="ORF">MENT_LOCUS45279</name>
</gene>
<dbReference type="GO" id="GO:0005524">
    <property type="term" value="F:ATP binding"/>
    <property type="evidence" value="ECO:0007669"/>
    <property type="project" value="UniProtKB-KW"/>
</dbReference>
<dbReference type="CDD" id="cd17758">
    <property type="entry name" value="MCM7"/>
    <property type="match status" value="1"/>
</dbReference>
<dbReference type="GO" id="GO:0042555">
    <property type="term" value="C:MCM complex"/>
    <property type="evidence" value="ECO:0007669"/>
    <property type="project" value="InterPro"/>
</dbReference>
<dbReference type="GO" id="GO:0006271">
    <property type="term" value="P:DNA strand elongation involved in DNA replication"/>
    <property type="evidence" value="ECO:0007669"/>
    <property type="project" value="TreeGrafter"/>
</dbReference>
<evidence type="ECO:0000256" key="1">
    <source>
        <dbReference type="ARBA" id="ARBA00004123"/>
    </source>
</evidence>
<evidence type="ECO:0000259" key="12">
    <source>
        <dbReference type="PROSITE" id="PS50051"/>
    </source>
</evidence>
<comment type="catalytic activity">
    <reaction evidence="11">
        <text>ATP + H2O = ADP + phosphate + H(+)</text>
        <dbReference type="Rhea" id="RHEA:13065"/>
        <dbReference type="ChEBI" id="CHEBI:15377"/>
        <dbReference type="ChEBI" id="CHEBI:15378"/>
        <dbReference type="ChEBI" id="CHEBI:30616"/>
        <dbReference type="ChEBI" id="CHEBI:43474"/>
        <dbReference type="ChEBI" id="CHEBI:456216"/>
        <dbReference type="EC" id="3.6.4.12"/>
    </reaction>
</comment>
<dbReference type="Pfam" id="PF17855">
    <property type="entry name" value="MCM_lid"/>
    <property type="match status" value="1"/>
</dbReference>
<dbReference type="InterPro" id="IPR018525">
    <property type="entry name" value="MCM_CS"/>
</dbReference>
<dbReference type="PROSITE" id="PS50051">
    <property type="entry name" value="MCM_2"/>
    <property type="match status" value="1"/>
</dbReference>
<dbReference type="PRINTS" id="PR01663">
    <property type="entry name" value="MCMPROTEIN7"/>
</dbReference>
<keyword evidence="5 11" id="KW-0347">Helicase</keyword>
<dbReference type="PANTHER" id="PTHR11630:SF26">
    <property type="entry name" value="DNA REPLICATION LICENSING FACTOR MCM7"/>
    <property type="match status" value="1"/>
</dbReference>
<keyword evidence="4 11" id="KW-0378">Hydrolase</keyword>
<dbReference type="InterPro" id="IPR012340">
    <property type="entry name" value="NA-bd_OB-fold"/>
</dbReference>
<dbReference type="GO" id="GO:0016787">
    <property type="term" value="F:hydrolase activity"/>
    <property type="evidence" value="ECO:0007669"/>
    <property type="project" value="UniProtKB-KW"/>
</dbReference>
<dbReference type="InterPro" id="IPR008050">
    <property type="entry name" value="MCM7"/>
</dbReference>
<feature type="domain" description="MCM C-terminal AAA(+) ATPase" evidence="12">
    <location>
        <begin position="375"/>
        <end position="580"/>
    </location>
</feature>
<dbReference type="PROSITE" id="PS00847">
    <property type="entry name" value="MCM_1"/>
    <property type="match status" value="1"/>
</dbReference>
<keyword evidence="6 10" id="KW-0067">ATP-binding</keyword>
<sequence length="764" mass="86742">MADNDYERAKEQIEDFLRNFYIEDENELKTFKYLKEIEQIAKRQQISFYIEQDDVYVHNPELYTSINGNTVRFRLLFSEVVQKLVEEALGDEQPAVIDALDAFLFQRLYMDKKMRLDKGDLTQEDDPRRNYPPELLRRFEVYFKVRDEIKPLAVRELRAQFVGKLVSIKGIVIRATEVKPLANVITYICDTCGAEAFQPFPWGSKFVSSLFSLFCSEFGFFYLKINSTNYLKIFFNQKVNSLSYMPVFNCPSNECIQSKANGRLQMQIRGSKFVKFQEIRVQETTEQVSVGGIPRSLTVYLTGENTRKAIPGDTVQVCGVLVPQLRTGFRQMVGGLVTEVFLEAHHIQNNRDENEEFLDDELTEEEIQLVSHDHFYDHLAYSIAPEIYGLTDVKKSLLLSLVGGVNKNASGMRIRGALNILLMGDPGVAKSQLLTYVDRLALRSQYTTGRGSSGVGLTAAVIKDTLTGEVSLEGGSLVLADRGICCIDEFDKMVEGDRTAIHEVMEQQTISIAKAGIMTSLNARVAIIAAANPAYGRYNPSRSIEDNIRLPAALLSRFDILWLIQDTPDRDSDRKLADHITYVHRKGEQPEATFKPVDMKLFRKYIAVCKRKDPVLPDDLKELLVDKYVELRRESKNSADSTFTSPRILLAAIRACTALARLRLSNVVEAADVKEALRLLDSARESLRAHKQTTTDRSRDPVNRAFDTLREMLRESDGQQVLLEKLYARCAQRGIVYGVVDECIYGRWKHALFVDPTNKTVGIV</sequence>
<evidence type="ECO:0000313" key="13">
    <source>
        <dbReference type="EMBL" id="CAD2192391.1"/>
    </source>
</evidence>
<dbReference type="InterPro" id="IPR033762">
    <property type="entry name" value="MCM_OB"/>
</dbReference>
<dbReference type="GO" id="GO:0006270">
    <property type="term" value="P:DNA replication initiation"/>
    <property type="evidence" value="ECO:0007669"/>
    <property type="project" value="InterPro"/>
</dbReference>
<dbReference type="GO" id="GO:0017116">
    <property type="term" value="F:single-stranded DNA helicase activity"/>
    <property type="evidence" value="ECO:0007669"/>
    <property type="project" value="TreeGrafter"/>
</dbReference>
<dbReference type="Pfam" id="PF14551">
    <property type="entry name" value="MCM_N"/>
    <property type="match status" value="1"/>
</dbReference>
<dbReference type="AlphaFoldDB" id="A0A6V7WZB5"/>
<protein>
    <recommendedName>
        <fullName evidence="11">DNA replication licensing factor MCM7</fullName>
        <ecNumber evidence="11">3.6.4.12</ecNumber>
    </recommendedName>
</protein>
<keyword evidence="8 11" id="KW-0539">Nucleus</keyword>
<name>A0A6V7WZB5_MELEN</name>
<evidence type="ECO:0000256" key="3">
    <source>
        <dbReference type="ARBA" id="ARBA00022741"/>
    </source>
</evidence>
<evidence type="ECO:0000256" key="6">
    <source>
        <dbReference type="ARBA" id="ARBA00022840"/>
    </source>
</evidence>
<dbReference type="EMBL" id="CAJEWN010000944">
    <property type="protein sequence ID" value="CAD2192391.1"/>
    <property type="molecule type" value="Genomic_DNA"/>
</dbReference>
<dbReference type="Gene3D" id="3.40.50.300">
    <property type="entry name" value="P-loop containing nucleotide triphosphate hydrolases"/>
    <property type="match status" value="1"/>
</dbReference>
<organism evidence="13 14">
    <name type="scientific">Meloidogyne enterolobii</name>
    <name type="common">Root-knot nematode worm</name>
    <name type="synonym">Meloidogyne mayaguensis</name>
    <dbReference type="NCBI Taxonomy" id="390850"/>
    <lineage>
        <taxon>Eukaryota</taxon>
        <taxon>Metazoa</taxon>
        <taxon>Ecdysozoa</taxon>
        <taxon>Nematoda</taxon>
        <taxon>Chromadorea</taxon>
        <taxon>Rhabditida</taxon>
        <taxon>Tylenchina</taxon>
        <taxon>Tylenchomorpha</taxon>
        <taxon>Tylenchoidea</taxon>
        <taxon>Meloidogynidae</taxon>
        <taxon>Meloidogyninae</taxon>
        <taxon>Meloidogyne</taxon>
    </lineage>
</organism>
<reference evidence="13 14" key="1">
    <citation type="submission" date="2020-08" db="EMBL/GenBank/DDBJ databases">
        <authorList>
            <person name="Koutsovoulos G."/>
            <person name="Danchin GJ E."/>
        </authorList>
    </citation>
    <scope>NUCLEOTIDE SEQUENCE [LARGE SCALE GENOMIC DNA]</scope>
</reference>
<keyword evidence="7 10" id="KW-0238">DNA-binding</keyword>
<comment type="function">
    <text evidence="11">Acts as component of the MCM2-7 complex (MCM complex) which is the replicative helicase essential for 'once per cell cycle' DNA replication initiation and elongation in eukaryotic cells. The active ATPase sites in the MCM2-7 ring are formed through the interaction surfaces of two neighboring subunits such that a critical structure of a conserved arginine finger motif is provided in trans relative to the ATP-binding site of the Walker A box of the adjacent subunit. The six ATPase active sites, however, are likely to contribute differentially to the complex helicase activity.</text>
</comment>
<dbReference type="Pfam" id="PF00493">
    <property type="entry name" value="MCM"/>
    <property type="match status" value="1"/>
</dbReference>
<evidence type="ECO:0000256" key="8">
    <source>
        <dbReference type="ARBA" id="ARBA00023242"/>
    </source>
</evidence>
<accession>A0A6V7WZB5</accession>
<dbReference type="SMART" id="SM00350">
    <property type="entry name" value="MCM"/>
    <property type="match status" value="1"/>
</dbReference>
<dbReference type="SUPFAM" id="SSF52540">
    <property type="entry name" value="P-loop containing nucleoside triphosphate hydrolases"/>
    <property type="match status" value="1"/>
</dbReference>
<keyword evidence="3 10" id="KW-0547">Nucleotide-binding</keyword>
<dbReference type="InterPro" id="IPR031327">
    <property type="entry name" value="MCM"/>
</dbReference>
<evidence type="ECO:0000256" key="11">
    <source>
        <dbReference type="RuleBase" id="RU365012"/>
    </source>
</evidence>
<evidence type="ECO:0000256" key="9">
    <source>
        <dbReference type="ARBA" id="ARBA00023306"/>
    </source>
</evidence>
<comment type="caution">
    <text evidence="13">The sequence shown here is derived from an EMBL/GenBank/DDBJ whole genome shotgun (WGS) entry which is preliminary data.</text>
</comment>
<dbReference type="InterPro" id="IPR027417">
    <property type="entry name" value="P-loop_NTPase"/>
</dbReference>
<dbReference type="Gene3D" id="2.40.50.140">
    <property type="entry name" value="Nucleic acid-binding proteins"/>
    <property type="match status" value="1"/>
</dbReference>
<dbReference type="GO" id="GO:0003697">
    <property type="term" value="F:single-stranded DNA binding"/>
    <property type="evidence" value="ECO:0007669"/>
    <property type="project" value="TreeGrafter"/>
</dbReference>
<dbReference type="OrthoDB" id="3207464at2759"/>
<keyword evidence="2 11" id="KW-0235">DNA replication</keyword>
<dbReference type="Proteomes" id="UP000580250">
    <property type="component" value="Unassembled WGS sequence"/>
</dbReference>
<dbReference type="EC" id="3.6.4.12" evidence="11"/>
<dbReference type="InterPro" id="IPR001208">
    <property type="entry name" value="MCM_dom"/>
</dbReference>